<feature type="domain" description="HTH gntR-type" evidence="9">
    <location>
        <begin position="12"/>
        <end position="80"/>
    </location>
</feature>
<evidence type="ECO:0000256" key="7">
    <source>
        <dbReference type="ARBA" id="ARBA00023163"/>
    </source>
</evidence>
<keyword evidence="3" id="KW-0808">Transferase</keyword>
<dbReference type="InterPro" id="IPR036388">
    <property type="entry name" value="WH-like_DNA-bd_sf"/>
</dbReference>
<evidence type="ECO:0000256" key="8">
    <source>
        <dbReference type="SAM" id="MobiDB-lite"/>
    </source>
</evidence>
<dbReference type="SMART" id="SM00345">
    <property type="entry name" value="HTH_GNTR"/>
    <property type="match status" value="1"/>
</dbReference>
<evidence type="ECO:0000256" key="3">
    <source>
        <dbReference type="ARBA" id="ARBA00022576"/>
    </source>
</evidence>
<dbReference type="PANTHER" id="PTHR46577:SF1">
    <property type="entry name" value="HTH-TYPE TRANSCRIPTIONAL REGULATORY PROTEIN GABR"/>
    <property type="match status" value="1"/>
</dbReference>
<dbReference type="InterPro" id="IPR051446">
    <property type="entry name" value="HTH_trans_reg/aminotransferase"/>
</dbReference>
<keyword evidence="3" id="KW-0032">Aminotransferase</keyword>
<dbReference type="Pfam" id="PF00392">
    <property type="entry name" value="GntR"/>
    <property type="match status" value="1"/>
</dbReference>
<dbReference type="Pfam" id="PF00155">
    <property type="entry name" value="Aminotran_1_2"/>
    <property type="match status" value="1"/>
</dbReference>
<feature type="region of interest" description="Disordered" evidence="8">
    <location>
        <begin position="439"/>
        <end position="472"/>
    </location>
</feature>
<dbReference type="Proteomes" id="UP000838686">
    <property type="component" value="Unassembled WGS sequence"/>
</dbReference>
<keyword evidence="6" id="KW-0238">DNA-binding</keyword>
<dbReference type="Gene3D" id="1.10.10.10">
    <property type="entry name" value="Winged helix-like DNA-binding domain superfamily/Winged helix DNA-binding domain"/>
    <property type="match status" value="1"/>
</dbReference>
<keyword evidence="4" id="KW-0663">Pyridoxal phosphate</keyword>
<reference evidence="10" key="1">
    <citation type="submission" date="2022-01" db="EMBL/GenBank/DDBJ databases">
        <authorList>
            <person name="Criscuolo A."/>
        </authorList>
    </citation>
    <scope>NUCLEOTIDE SEQUENCE</scope>
    <source>
        <strain evidence="10">CIP111893</strain>
    </source>
</reference>
<dbReference type="InterPro" id="IPR015424">
    <property type="entry name" value="PyrdxlP-dep_Trfase"/>
</dbReference>
<sequence length="513" mass="56829">MIDIMLPDKNEGPLYLALYKRLRELILSGLIKDGKKLPSIRSLREQAGLSKTTIETAYQMLLEEGYVYSKPRSGLFVVNPERLASSLVKPYNNAADIIQRDRPHRHLPISQDGNGQQPIDFNLLAIDRASFPVRAWKSVLNEALSQHFDAVHQYGDPKGEYSLCVSICEYLKHSRGVNCSPEQIIVGSGISYSIHVLSKLLADVDTIAVEEAGFAGIRDIFHGYGFKVAPVPLQAIHANAPDKGNKNAIYVTPSHRPTGSPLPYSLRQQLLDWADHNDAYIIEDDYDGEFRYRGKTIPSLQGLDQQGVVIYMGTFSKALTPALRMNYMVLPRKLLEQLPAIEHTLSSPSRIDQWAMQLFIERGHWYRHIRRMRMLYRKKHAKLLQAIAAHLAGTAEVSGEGAGLYVELTVNAACSVDELIKLAAAAGVRVYGSQLLEAGQDNGSDSRNDSETEEEISSGSGSERCSESSGNGSGNPRLYLGFGGINDRDMEQGIQLLARAWSSIAIHSPVTRN</sequence>
<comment type="caution">
    <text evidence="10">The sequence shown here is derived from an EMBL/GenBank/DDBJ whole genome shotgun (WGS) entry which is preliminary data.</text>
</comment>
<dbReference type="CDD" id="cd07377">
    <property type="entry name" value="WHTH_GntR"/>
    <property type="match status" value="1"/>
</dbReference>
<dbReference type="SUPFAM" id="SSF46785">
    <property type="entry name" value="Winged helix' DNA-binding domain"/>
    <property type="match status" value="1"/>
</dbReference>
<dbReference type="InterPro" id="IPR015421">
    <property type="entry name" value="PyrdxlP-dep_Trfase_major"/>
</dbReference>
<evidence type="ECO:0000313" key="11">
    <source>
        <dbReference type="Proteomes" id="UP000838686"/>
    </source>
</evidence>
<accession>A0ABM9BZ10</accession>
<comment type="cofactor">
    <cofactor evidence="1">
        <name>pyridoxal 5'-phosphate</name>
        <dbReference type="ChEBI" id="CHEBI:597326"/>
    </cofactor>
</comment>
<dbReference type="RefSeq" id="WP_236339561.1">
    <property type="nucleotide sequence ID" value="NZ_CAKMMF010000005.1"/>
</dbReference>
<keyword evidence="7" id="KW-0804">Transcription</keyword>
<dbReference type="PANTHER" id="PTHR46577">
    <property type="entry name" value="HTH-TYPE TRANSCRIPTIONAL REGULATORY PROTEIN GABR"/>
    <property type="match status" value="1"/>
</dbReference>
<evidence type="ECO:0000256" key="6">
    <source>
        <dbReference type="ARBA" id="ARBA00023125"/>
    </source>
</evidence>
<evidence type="ECO:0000256" key="1">
    <source>
        <dbReference type="ARBA" id="ARBA00001933"/>
    </source>
</evidence>
<dbReference type="CDD" id="cd00609">
    <property type="entry name" value="AAT_like"/>
    <property type="match status" value="1"/>
</dbReference>
<evidence type="ECO:0000313" key="10">
    <source>
        <dbReference type="EMBL" id="CAH1198983.1"/>
    </source>
</evidence>
<keyword evidence="5" id="KW-0805">Transcription regulation</keyword>
<dbReference type="InterPro" id="IPR004839">
    <property type="entry name" value="Aminotransferase_I/II_large"/>
</dbReference>
<proteinExistence type="inferred from homology"/>
<comment type="similarity">
    <text evidence="2">In the C-terminal section; belongs to the class-I pyridoxal-phosphate-dependent aminotransferase family.</text>
</comment>
<dbReference type="Gene3D" id="3.40.640.10">
    <property type="entry name" value="Type I PLP-dependent aspartate aminotransferase-like (Major domain)"/>
    <property type="match status" value="1"/>
</dbReference>
<evidence type="ECO:0000256" key="2">
    <source>
        <dbReference type="ARBA" id="ARBA00005384"/>
    </source>
</evidence>
<evidence type="ECO:0000256" key="4">
    <source>
        <dbReference type="ARBA" id="ARBA00022898"/>
    </source>
</evidence>
<keyword evidence="11" id="KW-1185">Reference proteome</keyword>
<dbReference type="EMBL" id="CAKMMF010000005">
    <property type="protein sequence ID" value="CAH1198983.1"/>
    <property type="molecule type" value="Genomic_DNA"/>
</dbReference>
<gene>
    <name evidence="10" type="primary">gabR_2</name>
    <name evidence="10" type="ORF">PAECIP111893_01198</name>
</gene>
<dbReference type="PROSITE" id="PS50949">
    <property type="entry name" value="HTH_GNTR"/>
    <property type="match status" value="1"/>
</dbReference>
<dbReference type="SUPFAM" id="SSF53383">
    <property type="entry name" value="PLP-dependent transferases"/>
    <property type="match status" value="1"/>
</dbReference>
<protein>
    <submittedName>
        <fullName evidence="10">HTH-type transcriptional regulatory protein GabR</fullName>
    </submittedName>
</protein>
<dbReference type="InterPro" id="IPR000524">
    <property type="entry name" value="Tscrpt_reg_HTH_GntR"/>
</dbReference>
<name>A0ABM9BZ10_9BACL</name>
<evidence type="ECO:0000256" key="5">
    <source>
        <dbReference type="ARBA" id="ARBA00023015"/>
    </source>
</evidence>
<evidence type="ECO:0000259" key="9">
    <source>
        <dbReference type="PROSITE" id="PS50949"/>
    </source>
</evidence>
<organism evidence="10 11">
    <name type="scientific">Paenibacillus plantiphilus</name>
    <dbReference type="NCBI Taxonomy" id="2905650"/>
    <lineage>
        <taxon>Bacteria</taxon>
        <taxon>Bacillati</taxon>
        <taxon>Bacillota</taxon>
        <taxon>Bacilli</taxon>
        <taxon>Bacillales</taxon>
        <taxon>Paenibacillaceae</taxon>
        <taxon>Paenibacillus</taxon>
    </lineage>
</organism>
<feature type="compositionally biased region" description="Low complexity" evidence="8">
    <location>
        <begin position="457"/>
        <end position="470"/>
    </location>
</feature>
<dbReference type="InterPro" id="IPR036390">
    <property type="entry name" value="WH_DNA-bd_sf"/>
</dbReference>